<dbReference type="Pfam" id="PF10566">
    <property type="entry name" value="Glyco_hydro_97"/>
    <property type="match status" value="1"/>
</dbReference>
<accession>A0A239JB87</accession>
<dbReference type="Gene3D" id="2.60.40.1180">
    <property type="entry name" value="Golgi alpha-mannosidase II"/>
    <property type="match status" value="1"/>
</dbReference>
<dbReference type="InterPro" id="IPR029486">
    <property type="entry name" value="GH97_N"/>
</dbReference>
<dbReference type="InterPro" id="IPR019563">
    <property type="entry name" value="GH97_catalytic"/>
</dbReference>
<dbReference type="InterPro" id="IPR017853">
    <property type="entry name" value="GH"/>
</dbReference>
<dbReference type="GO" id="GO:0030246">
    <property type="term" value="F:carbohydrate binding"/>
    <property type="evidence" value="ECO:0007669"/>
    <property type="project" value="InterPro"/>
</dbReference>
<feature type="domain" description="Glycosyl-hydrolase 97 N-terminal" evidence="4">
    <location>
        <begin position="14"/>
        <end position="256"/>
    </location>
</feature>
<evidence type="ECO:0000313" key="7">
    <source>
        <dbReference type="Proteomes" id="UP000198339"/>
    </source>
</evidence>
<dbReference type="RefSeq" id="WP_089216472.1">
    <property type="nucleotide sequence ID" value="NZ_FZPA01000009.1"/>
</dbReference>
<dbReference type="Pfam" id="PF14508">
    <property type="entry name" value="GH97_N"/>
    <property type="match status" value="1"/>
</dbReference>
<keyword evidence="7" id="KW-1185">Reference proteome</keyword>
<evidence type="ECO:0000256" key="1">
    <source>
        <dbReference type="ARBA" id="ARBA00022801"/>
    </source>
</evidence>
<feature type="domain" description="Glycosyl-hydrolase 97 C-terminal oligomerisation" evidence="5">
    <location>
        <begin position="532"/>
        <end position="623"/>
    </location>
</feature>
<organism evidence="6 7">
    <name type="scientific">Sphingopyxis indica</name>
    <dbReference type="NCBI Taxonomy" id="436663"/>
    <lineage>
        <taxon>Bacteria</taxon>
        <taxon>Pseudomonadati</taxon>
        <taxon>Pseudomonadota</taxon>
        <taxon>Alphaproteobacteria</taxon>
        <taxon>Sphingomonadales</taxon>
        <taxon>Sphingomonadaceae</taxon>
        <taxon>Sphingopyxis</taxon>
    </lineage>
</organism>
<dbReference type="Gene3D" id="3.20.20.70">
    <property type="entry name" value="Aldolase class I"/>
    <property type="match status" value="1"/>
</dbReference>
<dbReference type="OrthoDB" id="57532at2"/>
<evidence type="ECO:0000313" key="6">
    <source>
        <dbReference type="EMBL" id="SNT03137.1"/>
    </source>
</evidence>
<dbReference type="InterPro" id="IPR013785">
    <property type="entry name" value="Aldolase_TIM"/>
</dbReference>
<keyword evidence="1" id="KW-0378">Hydrolase</keyword>
<evidence type="ECO:0000259" key="3">
    <source>
        <dbReference type="Pfam" id="PF10566"/>
    </source>
</evidence>
<dbReference type="InterPro" id="IPR029483">
    <property type="entry name" value="GH97_C"/>
</dbReference>
<dbReference type="GO" id="GO:0016798">
    <property type="term" value="F:hydrolase activity, acting on glycosyl bonds"/>
    <property type="evidence" value="ECO:0007669"/>
    <property type="project" value="UniProtKB-KW"/>
</dbReference>
<dbReference type="InterPro" id="IPR013780">
    <property type="entry name" value="Glyco_hydro_b"/>
</dbReference>
<feature type="domain" description="Glycosyl-hydrolase 97 catalytic" evidence="3">
    <location>
        <begin position="286"/>
        <end position="434"/>
    </location>
</feature>
<protein>
    <submittedName>
        <fullName evidence="6">Alpha-glucosidase</fullName>
    </submittedName>
</protein>
<proteinExistence type="predicted"/>
<dbReference type="EMBL" id="FZPA01000009">
    <property type="protein sequence ID" value="SNT03137.1"/>
    <property type="molecule type" value="Genomic_DNA"/>
</dbReference>
<evidence type="ECO:0000256" key="2">
    <source>
        <dbReference type="ARBA" id="ARBA00023295"/>
    </source>
</evidence>
<evidence type="ECO:0000259" key="5">
    <source>
        <dbReference type="Pfam" id="PF14509"/>
    </source>
</evidence>
<dbReference type="Gene3D" id="2.70.98.10">
    <property type="match status" value="1"/>
</dbReference>
<dbReference type="InterPro" id="IPR014718">
    <property type="entry name" value="GH-type_carb-bd"/>
</dbReference>
<evidence type="ECO:0000259" key="4">
    <source>
        <dbReference type="Pfam" id="PF14508"/>
    </source>
</evidence>
<sequence>MLSLLLAATAPVTVVSPDNSIVISVAPDGQSYSVTRKGETIVKDAPLGLDIANESDFSKLQLVDVRTQTVDRTIPLTATKASQAKDHYNGAVIRFREDGASGRTMSIEARAYDEGVAFRYVLPGGKPVEVASEKTGFRLAGDPQCEVSEFTAPHENAWQLKAISALDASKLYDLPMVCASPSGKTHFALTQAGIDGYAGAALRPVAGGVDVHIFPRKGRPYVAVESPDGLQSAWRVIMAGDRAGDLIASPLVGNLSRQAAGDFSWVKPGKAAWDWWSGPLETPPPTMERYRHFIDFASQSGFPYFLIDAGWAYKTGQCCDLWPDPRNDITRPEAGIDIPALVQYASDKGVGLILWLHWLPLDARLDEALDLYQSWGIKGIKVDFMDRDDQEMIDFYVRVAEATAKRHMLLDMHGAFPPSGLQRTYPNYITQEGVMGAEHDKFHWGAVTPAHNVKLAYTRMLLGPMDYTPGGFRNGAKAAGPGDGSLPTSQHTRGQALAMYVVYDSPLQMVSDAPEAYANASGFDFIKQVPTAWDETRFIDGTPESHIVLARRKGKDWYIGAMTNGTARKVRIPLSLLGSGRFEATIWQDGASGNEVNRTVRQVTSRDSLSIQMSVGGGAAIHLTPIN</sequence>
<dbReference type="PANTHER" id="PTHR35803:SF2">
    <property type="entry name" value="RETAINING ALPHA-GALACTOSIDASE"/>
    <property type="match status" value="1"/>
</dbReference>
<dbReference type="InterPro" id="IPR052720">
    <property type="entry name" value="Glycosyl_hydrolase_97"/>
</dbReference>
<gene>
    <name evidence="6" type="ORF">SAMN06295955_109169</name>
</gene>
<dbReference type="Pfam" id="PF14509">
    <property type="entry name" value="GH97_C"/>
    <property type="match status" value="1"/>
</dbReference>
<keyword evidence="2" id="KW-0326">Glycosidase</keyword>
<name>A0A239JB87_9SPHN</name>
<dbReference type="Proteomes" id="UP000198339">
    <property type="component" value="Unassembled WGS sequence"/>
</dbReference>
<reference evidence="6 7" key="1">
    <citation type="submission" date="2017-06" db="EMBL/GenBank/DDBJ databases">
        <authorList>
            <person name="Kim H.J."/>
            <person name="Triplett B.A."/>
        </authorList>
    </citation>
    <scope>NUCLEOTIDE SEQUENCE [LARGE SCALE GENOMIC DNA]</scope>
    <source>
        <strain evidence="6 7">DS15</strain>
    </source>
</reference>
<dbReference type="AlphaFoldDB" id="A0A239JB87"/>
<dbReference type="PANTHER" id="PTHR35803">
    <property type="entry name" value="GLUCAN 1,4-ALPHA-GLUCOSIDASE SUSB-RELATED"/>
    <property type="match status" value="1"/>
</dbReference>
<dbReference type="SUPFAM" id="SSF51445">
    <property type="entry name" value="(Trans)glycosidases"/>
    <property type="match status" value="1"/>
</dbReference>